<dbReference type="Pfam" id="PF07983">
    <property type="entry name" value="X8"/>
    <property type="match status" value="1"/>
</dbReference>
<organism evidence="19 20">
    <name type="scientific">Ceratopteris richardii</name>
    <name type="common">Triangle waterfern</name>
    <dbReference type="NCBI Taxonomy" id="49495"/>
    <lineage>
        <taxon>Eukaryota</taxon>
        <taxon>Viridiplantae</taxon>
        <taxon>Streptophyta</taxon>
        <taxon>Embryophyta</taxon>
        <taxon>Tracheophyta</taxon>
        <taxon>Polypodiopsida</taxon>
        <taxon>Polypodiidae</taxon>
        <taxon>Polypodiales</taxon>
        <taxon>Pteridineae</taxon>
        <taxon>Pteridaceae</taxon>
        <taxon>Parkerioideae</taxon>
        <taxon>Ceratopteris</taxon>
    </lineage>
</organism>
<dbReference type="GO" id="GO:0005886">
    <property type="term" value="C:plasma membrane"/>
    <property type="evidence" value="ECO:0007669"/>
    <property type="project" value="UniProtKB-SubCell"/>
</dbReference>
<keyword evidence="12" id="KW-0325">Glycoprotein</keyword>
<keyword evidence="17" id="KW-0812">Transmembrane</keyword>
<keyword evidence="7" id="KW-0732">Signal</keyword>
<keyword evidence="8 16" id="KW-0378">Hydrolase</keyword>
<feature type="transmembrane region" description="Helical" evidence="17">
    <location>
        <begin position="23"/>
        <end position="41"/>
    </location>
</feature>
<dbReference type="InterPro" id="IPR044965">
    <property type="entry name" value="Glyco_hydro_17_plant"/>
</dbReference>
<dbReference type="GO" id="GO:0005975">
    <property type="term" value="P:carbohydrate metabolic process"/>
    <property type="evidence" value="ECO:0007669"/>
    <property type="project" value="InterPro"/>
</dbReference>
<comment type="caution">
    <text evidence="19">The sequence shown here is derived from an EMBL/GenBank/DDBJ whole genome shotgun (WGS) entry which is preliminary data.</text>
</comment>
<evidence type="ECO:0000259" key="18">
    <source>
        <dbReference type="SMART" id="SM00768"/>
    </source>
</evidence>
<keyword evidence="14 16" id="KW-0326">Glycosidase</keyword>
<evidence type="ECO:0000256" key="9">
    <source>
        <dbReference type="ARBA" id="ARBA00022821"/>
    </source>
</evidence>
<evidence type="ECO:0000256" key="12">
    <source>
        <dbReference type="ARBA" id="ARBA00023180"/>
    </source>
</evidence>
<dbReference type="SUPFAM" id="SSF51445">
    <property type="entry name" value="(Trans)glycosidases"/>
    <property type="match status" value="1"/>
</dbReference>
<evidence type="ECO:0000256" key="14">
    <source>
        <dbReference type="ARBA" id="ARBA00023295"/>
    </source>
</evidence>
<evidence type="ECO:0000256" key="3">
    <source>
        <dbReference type="ARBA" id="ARBA00004635"/>
    </source>
</evidence>
<evidence type="ECO:0000256" key="1">
    <source>
        <dbReference type="ARBA" id="ARBA00000382"/>
    </source>
</evidence>
<keyword evidence="11" id="KW-1015">Disulfide bond</keyword>
<dbReference type="Pfam" id="PF00332">
    <property type="entry name" value="Glyco_hydro_17"/>
    <property type="match status" value="1"/>
</dbReference>
<evidence type="ECO:0000256" key="2">
    <source>
        <dbReference type="ARBA" id="ARBA00004236"/>
    </source>
</evidence>
<dbReference type="PROSITE" id="PS00587">
    <property type="entry name" value="GLYCOSYL_HYDROL_F17"/>
    <property type="match status" value="1"/>
</dbReference>
<dbReference type="OrthoDB" id="408788at2759"/>
<evidence type="ECO:0000256" key="17">
    <source>
        <dbReference type="SAM" id="Phobius"/>
    </source>
</evidence>
<dbReference type="EC" id="3.2.1.39" evidence="5"/>
<evidence type="ECO:0000256" key="7">
    <source>
        <dbReference type="ARBA" id="ARBA00022729"/>
    </source>
</evidence>
<reference evidence="19" key="1">
    <citation type="submission" date="2021-08" db="EMBL/GenBank/DDBJ databases">
        <title>WGS assembly of Ceratopteris richardii.</title>
        <authorList>
            <person name="Marchant D.B."/>
            <person name="Chen G."/>
            <person name="Jenkins J."/>
            <person name="Shu S."/>
            <person name="Leebens-Mack J."/>
            <person name="Grimwood J."/>
            <person name="Schmutz J."/>
            <person name="Soltis P."/>
            <person name="Soltis D."/>
            <person name="Chen Z.-H."/>
        </authorList>
    </citation>
    <scope>NUCLEOTIDE SEQUENCE</scope>
    <source>
        <strain evidence="19">Whitten #5841</strain>
        <tissue evidence="19">Leaf</tissue>
    </source>
</reference>
<keyword evidence="13" id="KW-0449">Lipoprotein</keyword>
<evidence type="ECO:0000313" key="19">
    <source>
        <dbReference type="EMBL" id="KAH7296568.1"/>
    </source>
</evidence>
<comment type="catalytic activity">
    <reaction evidence="1">
        <text>Hydrolysis of (1-&gt;3)-beta-D-glucosidic linkages in (1-&gt;3)-beta-D-glucans.</text>
        <dbReference type="EC" id="3.2.1.39"/>
    </reaction>
</comment>
<dbReference type="Gene3D" id="3.20.20.80">
    <property type="entry name" value="Glycosidases"/>
    <property type="match status" value="1"/>
</dbReference>
<keyword evidence="6" id="KW-1003">Cell membrane</keyword>
<evidence type="ECO:0000256" key="11">
    <source>
        <dbReference type="ARBA" id="ARBA00023157"/>
    </source>
</evidence>
<dbReference type="FunFam" id="3.20.20.80:FF:000008">
    <property type="entry name" value="Glucan endo-1,3-beta-glucosidase 5"/>
    <property type="match status" value="1"/>
</dbReference>
<dbReference type="InterPro" id="IPR017853">
    <property type="entry name" value="GH"/>
</dbReference>
<dbReference type="Gene3D" id="1.20.58.1040">
    <property type="match status" value="1"/>
</dbReference>
<keyword evidence="10 17" id="KW-0472">Membrane</keyword>
<protein>
    <recommendedName>
        <fullName evidence="5">glucan endo-1,3-beta-D-glucosidase</fullName>
        <ecNumber evidence="5">3.2.1.39</ecNumber>
    </recommendedName>
</protein>
<comment type="similarity">
    <text evidence="4 15">Belongs to the glycosyl hydrolase 17 family.</text>
</comment>
<dbReference type="Proteomes" id="UP000825935">
    <property type="component" value="Chromosome 26"/>
</dbReference>
<keyword evidence="20" id="KW-1185">Reference proteome</keyword>
<accession>A0A8T2RLU0</accession>
<dbReference type="AlphaFoldDB" id="A0A8T2RLU0"/>
<evidence type="ECO:0000256" key="8">
    <source>
        <dbReference type="ARBA" id="ARBA00022801"/>
    </source>
</evidence>
<dbReference type="InterPro" id="IPR000490">
    <property type="entry name" value="Glyco_hydro_17"/>
</dbReference>
<name>A0A8T2RLU0_CERRI</name>
<evidence type="ECO:0000256" key="10">
    <source>
        <dbReference type="ARBA" id="ARBA00023136"/>
    </source>
</evidence>
<dbReference type="SMART" id="SM00768">
    <property type="entry name" value="X8"/>
    <property type="match status" value="1"/>
</dbReference>
<dbReference type="EMBL" id="CM035431">
    <property type="protein sequence ID" value="KAH7296568.1"/>
    <property type="molecule type" value="Genomic_DNA"/>
</dbReference>
<evidence type="ECO:0000256" key="4">
    <source>
        <dbReference type="ARBA" id="ARBA00008773"/>
    </source>
</evidence>
<evidence type="ECO:0000256" key="13">
    <source>
        <dbReference type="ARBA" id="ARBA00023288"/>
    </source>
</evidence>
<dbReference type="FunFam" id="1.20.58.1040:FF:000002">
    <property type="entry name" value="Glucan endo-1,3-beta-glucosidase 8"/>
    <property type="match status" value="1"/>
</dbReference>
<dbReference type="GO" id="GO:0042973">
    <property type="term" value="F:glucan endo-1,3-beta-D-glucosidase activity"/>
    <property type="evidence" value="ECO:0007669"/>
    <property type="project" value="UniProtKB-EC"/>
</dbReference>
<evidence type="ECO:0000256" key="5">
    <source>
        <dbReference type="ARBA" id="ARBA00012780"/>
    </source>
</evidence>
<dbReference type="GO" id="GO:0006952">
    <property type="term" value="P:defense response"/>
    <property type="evidence" value="ECO:0007669"/>
    <property type="project" value="UniProtKB-KW"/>
</dbReference>
<gene>
    <name evidence="19" type="ORF">KP509_26G028400</name>
</gene>
<evidence type="ECO:0000313" key="20">
    <source>
        <dbReference type="Proteomes" id="UP000825935"/>
    </source>
</evidence>
<sequence length="509" mass="56144">MSHFSCSVLDFCEIYSRMRLNRINLGWLLSICVFFVVRISFTQLCNAQGVNWGTQASHLLPPNTVVEMLRTNGISKIKLFDANSRVLNALANTNIEVMVGLPNDLVLAMTDPAQAAAWVRDSVSRYMHLNGVNIKYVAVGNEPLLKNASGSNMKILYPALVNIQNALNAAKLGDQVKVTIPMSADVIQAGSRPSGSTFRMDILNLMGQIVAFLSQNGSPFTINIYPFISLYSDPHFPVEYAFFDQASVFVIDGMYTYYNAFDANYDSLVAALAAAGPYESMDIIVGEIGWPTDGDVNANLAYARRFNQGLLNHVSRRVGTPRRPNLMIQLYMFSLFDEDLKSIAPGNFERHWGIFKYDGRPKYSLSLKGANGASLVQAAGVSYMPRHWCVYNSKANDQTSLADSITYACSLSDCTSLGYGGSCNTYLDADGNASYAFNSYFQRQNQMLGSCDFNGLGQVVMVDPSVGICEFMIQIQTPNSDAESPARSRIMCLTSILLCITIILMQRTH</sequence>
<comment type="subcellular location">
    <subcellularLocation>
        <location evidence="2">Cell membrane</location>
    </subcellularLocation>
    <subcellularLocation>
        <location evidence="3">Membrane</location>
        <topology evidence="3">Lipid-anchor</topology>
    </subcellularLocation>
</comment>
<dbReference type="InterPro" id="IPR012946">
    <property type="entry name" value="X8"/>
</dbReference>
<keyword evidence="9" id="KW-0611">Plant defense</keyword>
<evidence type="ECO:0000256" key="6">
    <source>
        <dbReference type="ARBA" id="ARBA00022475"/>
    </source>
</evidence>
<keyword evidence="17" id="KW-1133">Transmembrane helix</keyword>
<evidence type="ECO:0000256" key="15">
    <source>
        <dbReference type="RuleBase" id="RU004335"/>
    </source>
</evidence>
<proteinExistence type="inferred from homology"/>
<dbReference type="PANTHER" id="PTHR32227">
    <property type="entry name" value="GLUCAN ENDO-1,3-BETA-GLUCOSIDASE BG1-RELATED-RELATED"/>
    <property type="match status" value="1"/>
</dbReference>
<evidence type="ECO:0000256" key="16">
    <source>
        <dbReference type="RuleBase" id="RU004336"/>
    </source>
</evidence>
<feature type="domain" description="X8" evidence="18">
    <location>
        <begin position="387"/>
        <end position="471"/>
    </location>
</feature>